<gene>
    <name evidence="1" type="ORF">GCM10009416_45650</name>
</gene>
<organism evidence="1 2">
    <name type="scientific">Craurococcus roseus</name>
    <dbReference type="NCBI Taxonomy" id="77585"/>
    <lineage>
        <taxon>Bacteria</taxon>
        <taxon>Pseudomonadati</taxon>
        <taxon>Pseudomonadota</taxon>
        <taxon>Alphaproteobacteria</taxon>
        <taxon>Acetobacterales</taxon>
        <taxon>Acetobacteraceae</taxon>
        <taxon>Craurococcus</taxon>
    </lineage>
</organism>
<evidence type="ECO:0000313" key="1">
    <source>
        <dbReference type="EMBL" id="GAA0602727.1"/>
    </source>
</evidence>
<name>A0ABN1G2B7_9PROT</name>
<keyword evidence="2" id="KW-1185">Reference proteome</keyword>
<reference evidence="1 2" key="1">
    <citation type="journal article" date="2019" name="Int. J. Syst. Evol. Microbiol.">
        <title>The Global Catalogue of Microorganisms (GCM) 10K type strain sequencing project: providing services to taxonomists for standard genome sequencing and annotation.</title>
        <authorList>
            <consortium name="The Broad Institute Genomics Platform"/>
            <consortium name="The Broad Institute Genome Sequencing Center for Infectious Disease"/>
            <person name="Wu L."/>
            <person name="Ma J."/>
        </authorList>
    </citation>
    <scope>NUCLEOTIDE SEQUENCE [LARGE SCALE GENOMIC DNA]</scope>
    <source>
        <strain evidence="1 2">JCM 9933</strain>
    </source>
</reference>
<evidence type="ECO:0000313" key="2">
    <source>
        <dbReference type="Proteomes" id="UP001501588"/>
    </source>
</evidence>
<accession>A0ABN1G2B7</accession>
<dbReference type="EMBL" id="BAAAFZ010000084">
    <property type="protein sequence ID" value="GAA0602727.1"/>
    <property type="molecule type" value="Genomic_DNA"/>
</dbReference>
<protein>
    <submittedName>
        <fullName evidence="1">Uncharacterized protein</fullName>
    </submittedName>
</protein>
<dbReference type="Proteomes" id="UP001501588">
    <property type="component" value="Unassembled WGS sequence"/>
</dbReference>
<sequence>MGEGQSRLRRVRVERRGPAQGFQCRPCIAQRGERLAEVAQGDGVFRPASQRRPEEADGLPQLARFRQRAAVVGEEHGRFRLEGQRPARVPERRPRVAALPGHHAEQVVGVGVGRPGRGRLPVQALGAVEVAGLVAGHPVLQERPGIVLRHRRILDRRALRGNPPEPGRGCMLA</sequence>
<proteinExistence type="predicted"/>
<comment type="caution">
    <text evidence="1">The sequence shown here is derived from an EMBL/GenBank/DDBJ whole genome shotgun (WGS) entry which is preliminary data.</text>
</comment>